<evidence type="ECO:0000259" key="1">
    <source>
        <dbReference type="PROSITE" id="PS51819"/>
    </source>
</evidence>
<sequence length="125" mass="14302">MIVGFHHAQITIPKNQELAARRFYCELLQLNEIPKPASLEGRGGFWVQIGAQALHIGTEDGVDRSKTKAHLAYEVRDLDKIRSLLDQHAVEILESVPITGYVRFECRDPFGNRVEFIQRLFNEDV</sequence>
<dbReference type="InterPro" id="IPR029068">
    <property type="entry name" value="Glyas_Bleomycin-R_OHBP_Dase"/>
</dbReference>
<proteinExistence type="predicted"/>
<dbReference type="EMBL" id="MSZX01000014">
    <property type="protein sequence ID" value="OPA73778.1"/>
    <property type="molecule type" value="Genomic_DNA"/>
</dbReference>
<comment type="caution">
    <text evidence="2">The sequence shown here is derived from an EMBL/GenBank/DDBJ whole genome shotgun (WGS) entry which is preliminary data.</text>
</comment>
<evidence type="ECO:0000313" key="3">
    <source>
        <dbReference type="Proteomes" id="UP000190188"/>
    </source>
</evidence>
<evidence type="ECO:0000313" key="2">
    <source>
        <dbReference type="EMBL" id="OPA73778.1"/>
    </source>
</evidence>
<dbReference type="InterPro" id="IPR004360">
    <property type="entry name" value="Glyas_Fos-R_dOase_dom"/>
</dbReference>
<reference evidence="2 3" key="1">
    <citation type="submission" date="2017-01" db="EMBL/GenBank/DDBJ databases">
        <title>Genome analysis of Paenibacillus selenitrireducens ES3-24.</title>
        <authorList>
            <person name="Xu D."/>
            <person name="Yao R."/>
            <person name="Zheng S."/>
        </authorList>
    </citation>
    <scope>NUCLEOTIDE SEQUENCE [LARGE SCALE GENOMIC DNA]</scope>
    <source>
        <strain evidence="2 3">ES3-24</strain>
    </source>
</reference>
<dbReference type="STRING" id="1324314.BVG16_27230"/>
<dbReference type="Gene3D" id="3.10.180.10">
    <property type="entry name" value="2,3-Dihydroxybiphenyl 1,2-Dioxygenase, domain 1"/>
    <property type="match status" value="1"/>
</dbReference>
<dbReference type="InterPro" id="IPR037523">
    <property type="entry name" value="VOC_core"/>
</dbReference>
<accession>A0A1T2X1K8</accession>
<gene>
    <name evidence="2" type="ORF">BVG16_27230</name>
</gene>
<dbReference type="PANTHER" id="PTHR39175:SF1">
    <property type="entry name" value="FAMILY PROTEIN, PUTATIVE (AFU_ORTHOLOGUE AFUA_3G15060)-RELATED"/>
    <property type="match status" value="1"/>
</dbReference>
<dbReference type="PANTHER" id="PTHR39175">
    <property type="entry name" value="FAMILY PROTEIN, PUTATIVE (AFU_ORTHOLOGUE AFUA_3G15060)-RELATED"/>
    <property type="match status" value="1"/>
</dbReference>
<dbReference type="AlphaFoldDB" id="A0A1T2X1K8"/>
<dbReference type="Pfam" id="PF00903">
    <property type="entry name" value="Glyoxalase"/>
    <property type="match status" value="1"/>
</dbReference>
<dbReference type="Proteomes" id="UP000190188">
    <property type="component" value="Unassembled WGS sequence"/>
</dbReference>
<dbReference type="SUPFAM" id="SSF54593">
    <property type="entry name" value="Glyoxalase/Bleomycin resistance protein/Dihydroxybiphenyl dioxygenase"/>
    <property type="match status" value="1"/>
</dbReference>
<dbReference type="OrthoDB" id="9813630at2"/>
<dbReference type="PROSITE" id="PS51819">
    <property type="entry name" value="VOC"/>
    <property type="match status" value="1"/>
</dbReference>
<feature type="domain" description="VOC" evidence="1">
    <location>
        <begin position="4"/>
        <end position="119"/>
    </location>
</feature>
<name>A0A1T2X1K8_9BACL</name>
<dbReference type="RefSeq" id="WP_078502348.1">
    <property type="nucleotide sequence ID" value="NZ_MSZX01000014.1"/>
</dbReference>
<organism evidence="2 3">
    <name type="scientific">Paenibacillus selenitireducens</name>
    <dbReference type="NCBI Taxonomy" id="1324314"/>
    <lineage>
        <taxon>Bacteria</taxon>
        <taxon>Bacillati</taxon>
        <taxon>Bacillota</taxon>
        <taxon>Bacilli</taxon>
        <taxon>Bacillales</taxon>
        <taxon>Paenibacillaceae</taxon>
        <taxon>Paenibacillus</taxon>
    </lineage>
</organism>
<keyword evidence="3" id="KW-1185">Reference proteome</keyword>
<protein>
    <submittedName>
        <fullName evidence="2">Glyoxalase</fullName>
    </submittedName>
</protein>